<name>A0ABT2JJI1_9PSEU</name>
<dbReference type="InterPro" id="IPR000595">
    <property type="entry name" value="cNMP-bd_dom"/>
</dbReference>
<evidence type="ECO:0000256" key="1">
    <source>
        <dbReference type="ARBA" id="ARBA00023015"/>
    </source>
</evidence>
<dbReference type="Gene3D" id="2.60.120.10">
    <property type="entry name" value="Jelly Rolls"/>
    <property type="match status" value="1"/>
</dbReference>
<sequence>MLADVPLLATLDPARLDRLAAAAPARTVDAGTVLAVRGEPAGHLIVVETGGVTATHETAAGRRLRLGEFPAPCAVDKAAVLDGAGHTATWLASARSRVRPVPAAELLALVDDVPAARRHVLAHLAGRLRDQQDAFVRASVTDAVTRTAAWLVRAAGSGGARVMLPGAQEGLAEAIGATRVTVNRALRTLAGEGLVAVEPGAVVVLAPELLALRANPDAPRGALCDSGRRADQA</sequence>
<dbReference type="InterPro" id="IPR014710">
    <property type="entry name" value="RmlC-like_jellyroll"/>
</dbReference>
<dbReference type="InterPro" id="IPR012318">
    <property type="entry name" value="HTH_CRP"/>
</dbReference>
<organism evidence="6 7">
    <name type="scientific">Actinophytocola gossypii</name>
    <dbReference type="NCBI Taxonomy" id="2812003"/>
    <lineage>
        <taxon>Bacteria</taxon>
        <taxon>Bacillati</taxon>
        <taxon>Actinomycetota</taxon>
        <taxon>Actinomycetes</taxon>
        <taxon>Pseudonocardiales</taxon>
        <taxon>Pseudonocardiaceae</taxon>
    </lineage>
</organism>
<feature type="domain" description="HTH crp-type" evidence="5">
    <location>
        <begin position="138"/>
        <end position="208"/>
    </location>
</feature>
<feature type="domain" description="Cyclic nucleotide-binding" evidence="4">
    <location>
        <begin position="7"/>
        <end position="127"/>
    </location>
</feature>
<dbReference type="Pfam" id="PF00027">
    <property type="entry name" value="cNMP_binding"/>
    <property type="match status" value="1"/>
</dbReference>
<protein>
    <submittedName>
        <fullName evidence="6">Crp/Fnr family transcriptional regulator</fullName>
    </submittedName>
</protein>
<dbReference type="CDD" id="cd00038">
    <property type="entry name" value="CAP_ED"/>
    <property type="match status" value="1"/>
</dbReference>
<dbReference type="PANTHER" id="PTHR24567:SF74">
    <property type="entry name" value="HTH-TYPE TRANSCRIPTIONAL REGULATOR ARCR"/>
    <property type="match status" value="1"/>
</dbReference>
<dbReference type="Proteomes" id="UP001156441">
    <property type="component" value="Unassembled WGS sequence"/>
</dbReference>
<reference evidence="6 7" key="1">
    <citation type="submission" date="2021-02" db="EMBL/GenBank/DDBJ databases">
        <title>Actinophytocola xerophila sp. nov., isolated from soil of cotton cropping field.</title>
        <authorList>
            <person name="Huang R."/>
            <person name="Chen X."/>
            <person name="Ge X."/>
            <person name="Liu W."/>
        </authorList>
    </citation>
    <scope>NUCLEOTIDE SEQUENCE [LARGE SCALE GENOMIC DNA]</scope>
    <source>
        <strain evidence="6 7">S1-96</strain>
    </source>
</reference>
<evidence type="ECO:0000259" key="4">
    <source>
        <dbReference type="PROSITE" id="PS50042"/>
    </source>
</evidence>
<comment type="caution">
    <text evidence="6">The sequence shown here is derived from an EMBL/GenBank/DDBJ whole genome shotgun (WGS) entry which is preliminary data.</text>
</comment>
<keyword evidence="7" id="KW-1185">Reference proteome</keyword>
<evidence type="ECO:0000256" key="3">
    <source>
        <dbReference type="ARBA" id="ARBA00023163"/>
    </source>
</evidence>
<keyword evidence="1" id="KW-0805">Transcription regulation</keyword>
<proteinExistence type="predicted"/>
<dbReference type="InterPro" id="IPR018490">
    <property type="entry name" value="cNMP-bd_dom_sf"/>
</dbReference>
<dbReference type="PANTHER" id="PTHR24567">
    <property type="entry name" value="CRP FAMILY TRANSCRIPTIONAL REGULATORY PROTEIN"/>
    <property type="match status" value="1"/>
</dbReference>
<evidence type="ECO:0000256" key="2">
    <source>
        <dbReference type="ARBA" id="ARBA00023125"/>
    </source>
</evidence>
<dbReference type="SMART" id="SM00100">
    <property type="entry name" value="cNMP"/>
    <property type="match status" value="1"/>
</dbReference>
<dbReference type="PROSITE" id="PS51063">
    <property type="entry name" value="HTH_CRP_2"/>
    <property type="match status" value="1"/>
</dbReference>
<evidence type="ECO:0000313" key="6">
    <source>
        <dbReference type="EMBL" id="MCT2588042.1"/>
    </source>
</evidence>
<dbReference type="InterPro" id="IPR036388">
    <property type="entry name" value="WH-like_DNA-bd_sf"/>
</dbReference>
<gene>
    <name evidence="6" type="ORF">JT362_33530</name>
</gene>
<keyword evidence="3" id="KW-0804">Transcription</keyword>
<dbReference type="EMBL" id="JAFFZE010000031">
    <property type="protein sequence ID" value="MCT2588042.1"/>
    <property type="molecule type" value="Genomic_DNA"/>
</dbReference>
<dbReference type="InterPro" id="IPR050397">
    <property type="entry name" value="Env_Response_Regulators"/>
</dbReference>
<dbReference type="SUPFAM" id="SSF51206">
    <property type="entry name" value="cAMP-binding domain-like"/>
    <property type="match status" value="1"/>
</dbReference>
<dbReference type="SUPFAM" id="SSF46785">
    <property type="entry name" value="Winged helix' DNA-binding domain"/>
    <property type="match status" value="1"/>
</dbReference>
<dbReference type="SMART" id="SM00419">
    <property type="entry name" value="HTH_CRP"/>
    <property type="match status" value="1"/>
</dbReference>
<evidence type="ECO:0000313" key="7">
    <source>
        <dbReference type="Proteomes" id="UP001156441"/>
    </source>
</evidence>
<accession>A0ABT2JJI1</accession>
<dbReference type="InterPro" id="IPR036390">
    <property type="entry name" value="WH_DNA-bd_sf"/>
</dbReference>
<dbReference type="Pfam" id="PF13545">
    <property type="entry name" value="HTH_Crp_2"/>
    <property type="match status" value="1"/>
</dbReference>
<dbReference type="Gene3D" id="1.10.10.10">
    <property type="entry name" value="Winged helix-like DNA-binding domain superfamily/Winged helix DNA-binding domain"/>
    <property type="match status" value="1"/>
</dbReference>
<dbReference type="PROSITE" id="PS50042">
    <property type="entry name" value="CNMP_BINDING_3"/>
    <property type="match status" value="1"/>
</dbReference>
<dbReference type="RefSeq" id="WP_260195974.1">
    <property type="nucleotide sequence ID" value="NZ_JAFFZE010000031.1"/>
</dbReference>
<evidence type="ECO:0000259" key="5">
    <source>
        <dbReference type="PROSITE" id="PS51063"/>
    </source>
</evidence>
<keyword evidence="2" id="KW-0238">DNA-binding</keyword>